<comment type="caution">
    <text evidence="2">The sequence shown here is derived from an EMBL/GenBank/DDBJ whole genome shotgun (WGS) entry which is preliminary data.</text>
</comment>
<gene>
    <name evidence="2" type="ORF">FAZ21_09230</name>
</gene>
<organism evidence="2 3">
    <name type="scientific">Chitiniphilus eburneus</name>
    <dbReference type="NCBI Taxonomy" id="2571148"/>
    <lineage>
        <taxon>Bacteria</taxon>
        <taxon>Pseudomonadati</taxon>
        <taxon>Pseudomonadota</taxon>
        <taxon>Betaproteobacteria</taxon>
        <taxon>Neisseriales</taxon>
        <taxon>Chitinibacteraceae</taxon>
        <taxon>Chitiniphilus</taxon>
    </lineage>
</organism>
<sequence>MTLLQAVVGGLMAATLAGMALAEDEAAVAAATDILKPVPVIHRGEPGQTPVEVAYRYLKDRIADEYGVAEYRDLRIGQQSKGEDFKHVALAVQMSGLADDSVATQRFQFKLAFDDASSAWVIDSARQDWQCRRGGKGWTQRPCK</sequence>
<evidence type="ECO:0000256" key="1">
    <source>
        <dbReference type="SAM" id="SignalP"/>
    </source>
</evidence>
<proteinExistence type="predicted"/>
<dbReference type="RefSeq" id="WP_136773156.1">
    <property type="nucleotide sequence ID" value="NZ_CP156074.1"/>
</dbReference>
<accession>A0A4U0PYR9</accession>
<dbReference type="AlphaFoldDB" id="A0A4U0PYR9"/>
<evidence type="ECO:0000313" key="3">
    <source>
        <dbReference type="Proteomes" id="UP000310016"/>
    </source>
</evidence>
<dbReference type="Proteomes" id="UP000310016">
    <property type="component" value="Unassembled WGS sequence"/>
</dbReference>
<keyword evidence="3" id="KW-1185">Reference proteome</keyword>
<evidence type="ECO:0008006" key="4">
    <source>
        <dbReference type="Google" id="ProtNLM"/>
    </source>
</evidence>
<feature type="signal peptide" evidence="1">
    <location>
        <begin position="1"/>
        <end position="22"/>
    </location>
</feature>
<reference evidence="2 3" key="1">
    <citation type="submission" date="2019-04" db="EMBL/GenBank/DDBJ databases">
        <title>Chitiniphilus eburnea sp. nov., a novel chitinolytic bacterium isolated from aquaculture sludge.</title>
        <authorList>
            <person name="Sheng M."/>
        </authorList>
    </citation>
    <scope>NUCLEOTIDE SEQUENCE [LARGE SCALE GENOMIC DNA]</scope>
    <source>
        <strain evidence="2 3">HX-2-15</strain>
    </source>
</reference>
<dbReference type="OrthoDB" id="8594570at2"/>
<protein>
    <recommendedName>
        <fullName evidence="4">DUF3828 domain-containing protein</fullName>
    </recommendedName>
</protein>
<evidence type="ECO:0000313" key="2">
    <source>
        <dbReference type="EMBL" id="TJZ73793.1"/>
    </source>
</evidence>
<dbReference type="EMBL" id="SUMF01000008">
    <property type="protein sequence ID" value="TJZ73793.1"/>
    <property type="molecule type" value="Genomic_DNA"/>
</dbReference>
<name>A0A4U0PYR9_9NEIS</name>
<feature type="chain" id="PRO_5020682128" description="DUF3828 domain-containing protein" evidence="1">
    <location>
        <begin position="23"/>
        <end position="144"/>
    </location>
</feature>
<keyword evidence="1" id="KW-0732">Signal</keyword>